<feature type="compositionally biased region" description="Basic and acidic residues" evidence="1">
    <location>
        <begin position="12"/>
        <end position="23"/>
    </location>
</feature>
<organism evidence="2 3">
    <name type="scientific">Cordylochernes scorpioides</name>
    <dbReference type="NCBI Taxonomy" id="51811"/>
    <lineage>
        <taxon>Eukaryota</taxon>
        <taxon>Metazoa</taxon>
        <taxon>Ecdysozoa</taxon>
        <taxon>Arthropoda</taxon>
        <taxon>Chelicerata</taxon>
        <taxon>Arachnida</taxon>
        <taxon>Pseudoscorpiones</taxon>
        <taxon>Cheliferoidea</taxon>
        <taxon>Chernetidae</taxon>
        <taxon>Cordylochernes</taxon>
    </lineage>
</organism>
<feature type="region of interest" description="Disordered" evidence="1">
    <location>
        <begin position="1"/>
        <end position="23"/>
    </location>
</feature>
<dbReference type="PANTHER" id="PTHR46114:SF2">
    <property type="entry name" value="CULLIN N-TERMINAL DOMAIN-CONTAINING PROTEIN"/>
    <property type="match status" value="1"/>
</dbReference>
<dbReference type="Proteomes" id="UP001235939">
    <property type="component" value="Chromosome 19"/>
</dbReference>
<name>A0ABY6LM28_9ARAC</name>
<sequence length="518" mass="58886">MENEQEQSGNVIREREASGVGETRRTLAEILLQLTAILTQVRSTQRAETDRAPSDVTYATHRLFRAYDRKMDGATSDRLPGYLTRHPEEPPPTMPDPNTSAQRRTRVWTAPYKPVQHASARAVQTAPPPQHARRPTPGPDARDAPAIRQPARRQRHHCNDGDRLKFAAPPLLTLGHRTTGITSKSRHTVEYPDLPSAMRPVLHSDILPVPQPPENVLFSDDDSDRREQQSDDTNSEAGASSEPHLLTQGDLNDLRQDEFQDFFSQENDLVCCNDVISLMKALGHDYDTEEWHLFIDSSKISLKAVLLHNGNKFPSVPIAHASNMKETYESMKLLLKKIEYERYGWKIFSDLKNFVKAIDRNASGFAYIKQKCSSISDAKIKEGIFVGPQIREFQQDRKFQNSLNEVEAAALNSFRNVCKNFLGSVKVENYRDILSYKALGCNISLKIHFLHSHLDLFLDNLGAVSDEHGERFDQDISSMEKRYQGKRSPGMLDDYCWTLKRDVPQAKYRRKSTVTTSQ</sequence>
<evidence type="ECO:0000313" key="3">
    <source>
        <dbReference type="Proteomes" id="UP001235939"/>
    </source>
</evidence>
<gene>
    <name evidence="2" type="ORF">LAZ67_19001665</name>
</gene>
<dbReference type="PANTHER" id="PTHR46114">
    <property type="entry name" value="APPLE DOMAIN-CONTAINING PROTEIN"/>
    <property type="match status" value="1"/>
</dbReference>
<feature type="region of interest" description="Disordered" evidence="1">
    <location>
        <begin position="71"/>
        <end position="164"/>
    </location>
</feature>
<feature type="region of interest" description="Disordered" evidence="1">
    <location>
        <begin position="204"/>
        <end position="246"/>
    </location>
</feature>
<protein>
    <submittedName>
        <fullName evidence="2">Uncharacterized protein</fullName>
    </submittedName>
</protein>
<proteinExistence type="predicted"/>
<evidence type="ECO:0000256" key="1">
    <source>
        <dbReference type="SAM" id="MobiDB-lite"/>
    </source>
</evidence>
<evidence type="ECO:0000313" key="2">
    <source>
        <dbReference type="EMBL" id="UYV80765.1"/>
    </source>
</evidence>
<accession>A0ABY6LM28</accession>
<keyword evidence="3" id="KW-1185">Reference proteome</keyword>
<reference evidence="2 3" key="1">
    <citation type="submission" date="2022-01" db="EMBL/GenBank/DDBJ databases">
        <title>A chromosomal length assembly of Cordylochernes scorpioides.</title>
        <authorList>
            <person name="Zeh D."/>
            <person name="Zeh J."/>
        </authorList>
    </citation>
    <scope>NUCLEOTIDE SEQUENCE [LARGE SCALE GENOMIC DNA]</scope>
    <source>
        <strain evidence="2">IN4F17</strain>
        <tissue evidence="2">Whole Body</tissue>
    </source>
</reference>
<feature type="compositionally biased region" description="Polar residues" evidence="1">
    <location>
        <begin position="1"/>
        <end position="10"/>
    </location>
</feature>
<dbReference type="EMBL" id="CP092881">
    <property type="protein sequence ID" value="UYV80765.1"/>
    <property type="molecule type" value="Genomic_DNA"/>
</dbReference>